<dbReference type="InterPro" id="IPR003730">
    <property type="entry name" value="Cu_polyphenol_OxRdtase"/>
</dbReference>
<evidence type="ECO:0000256" key="8">
    <source>
        <dbReference type="ARBA" id="ARBA00023008"/>
    </source>
</evidence>
<protein>
    <recommendedName>
        <fullName evidence="12">Purine nucleoside phosphorylase</fullName>
    </recommendedName>
</protein>
<dbReference type="InterPro" id="IPR038371">
    <property type="entry name" value="Cu_polyphenol_OxRdtase_sf"/>
</dbReference>
<organism evidence="13 14">
    <name type="scientific">Kribbella rubisoli</name>
    <dbReference type="NCBI Taxonomy" id="3075929"/>
    <lineage>
        <taxon>Bacteria</taxon>
        <taxon>Bacillati</taxon>
        <taxon>Actinomycetota</taxon>
        <taxon>Actinomycetes</taxon>
        <taxon>Propionibacteriales</taxon>
        <taxon>Kribbellaceae</taxon>
        <taxon>Kribbella</taxon>
    </lineage>
</organism>
<comment type="catalytic activity">
    <reaction evidence="1">
        <text>inosine + phosphate = alpha-D-ribose 1-phosphate + hypoxanthine</text>
        <dbReference type="Rhea" id="RHEA:27646"/>
        <dbReference type="ChEBI" id="CHEBI:17368"/>
        <dbReference type="ChEBI" id="CHEBI:17596"/>
        <dbReference type="ChEBI" id="CHEBI:43474"/>
        <dbReference type="ChEBI" id="CHEBI:57720"/>
        <dbReference type="EC" id="2.4.2.1"/>
    </reaction>
    <physiologicalReaction direction="left-to-right" evidence="1">
        <dbReference type="Rhea" id="RHEA:27647"/>
    </physiologicalReaction>
</comment>
<dbReference type="SUPFAM" id="SSF64438">
    <property type="entry name" value="CNF1/YfiH-like putative cysteine hydrolases"/>
    <property type="match status" value="1"/>
</dbReference>
<dbReference type="NCBIfam" id="TIGR00726">
    <property type="entry name" value="peptidoglycan editing factor PgeF"/>
    <property type="match status" value="1"/>
</dbReference>
<keyword evidence="5" id="KW-0479">Metal-binding</keyword>
<comment type="caution">
    <text evidence="13">The sequence shown here is derived from an EMBL/GenBank/DDBJ whole genome shotgun (WGS) entry which is preliminary data.</text>
</comment>
<comment type="catalytic activity">
    <reaction evidence="10">
        <text>adenosine + phosphate = alpha-D-ribose 1-phosphate + adenine</text>
        <dbReference type="Rhea" id="RHEA:27642"/>
        <dbReference type="ChEBI" id="CHEBI:16335"/>
        <dbReference type="ChEBI" id="CHEBI:16708"/>
        <dbReference type="ChEBI" id="CHEBI:43474"/>
        <dbReference type="ChEBI" id="CHEBI:57720"/>
        <dbReference type="EC" id="2.4.2.1"/>
    </reaction>
    <physiologicalReaction direction="left-to-right" evidence="10">
        <dbReference type="Rhea" id="RHEA:27643"/>
    </physiologicalReaction>
</comment>
<keyword evidence="6" id="KW-0378">Hydrolase</keyword>
<keyword evidence="14" id="KW-1185">Reference proteome</keyword>
<evidence type="ECO:0000256" key="11">
    <source>
        <dbReference type="ARBA" id="ARBA00049893"/>
    </source>
</evidence>
<dbReference type="InterPro" id="IPR011324">
    <property type="entry name" value="Cytotoxic_necrot_fac-like_cat"/>
</dbReference>
<accession>A0A4Q7WP45</accession>
<comment type="catalytic activity">
    <reaction evidence="11">
        <text>S-methyl-5'-thioadenosine + phosphate = 5-(methylsulfanyl)-alpha-D-ribose 1-phosphate + adenine</text>
        <dbReference type="Rhea" id="RHEA:11852"/>
        <dbReference type="ChEBI" id="CHEBI:16708"/>
        <dbReference type="ChEBI" id="CHEBI:17509"/>
        <dbReference type="ChEBI" id="CHEBI:43474"/>
        <dbReference type="ChEBI" id="CHEBI:58533"/>
        <dbReference type="EC" id="2.4.2.28"/>
    </reaction>
    <physiologicalReaction direction="left-to-right" evidence="11">
        <dbReference type="Rhea" id="RHEA:11853"/>
    </physiologicalReaction>
</comment>
<dbReference type="EMBL" id="SHKR01000014">
    <property type="protein sequence ID" value="RZU12022.1"/>
    <property type="molecule type" value="Genomic_DNA"/>
</dbReference>
<dbReference type="Gene3D" id="3.60.140.10">
    <property type="entry name" value="CNF1/YfiH-like putative cysteine hydrolases"/>
    <property type="match status" value="1"/>
</dbReference>
<keyword evidence="7" id="KW-0862">Zinc</keyword>
<comment type="catalytic activity">
    <reaction evidence="9">
        <text>adenosine + H2O + H(+) = inosine + NH4(+)</text>
        <dbReference type="Rhea" id="RHEA:24408"/>
        <dbReference type="ChEBI" id="CHEBI:15377"/>
        <dbReference type="ChEBI" id="CHEBI:15378"/>
        <dbReference type="ChEBI" id="CHEBI:16335"/>
        <dbReference type="ChEBI" id="CHEBI:17596"/>
        <dbReference type="ChEBI" id="CHEBI:28938"/>
        <dbReference type="EC" id="3.5.4.4"/>
    </reaction>
    <physiologicalReaction direction="left-to-right" evidence="9">
        <dbReference type="Rhea" id="RHEA:24409"/>
    </physiologicalReaction>
</comment>
<gene>
    <name evidence="13" type="ORF">EV645_5283</name>
</gene>
<dbReference type="CDD" id="cd16833">
    <property type="entry name" value="YfiH"/>
    <property type="match status" value="1"/>
</dbReference>
<evidence type="ECO:0000313" key="13">
    <source>
        <dbReference type="EMBL" id="RZU12022.1"/>
    </source>
</evidence>
<dbReference type="GO" id="GO:0016787">
    <property type="term" value="F:hydrolase activity"/>
    <property type="evidence" value="ECO:0007669"/>
    <property type="project" value="UniProtKB-KW"/>
</dbReference>
<evidence type="ECO:0000256" key="3">
    <source>
        <dbReference type="ARBA" id="ARBA00007353"/>
    </source>
</evidence>
<evidence type="ECO:0000313" key="14">
    <source>
        <dbReference type="Proteomes" id="UP000292027"/>
    </source>
</evidence>
<evidence type="ECO:0000256" key="9">
    <source>
        <dbReference type="ARBA" id="ARBA00047989"/>
    </source>
</evidence>
<evidence type="ECO:0000256" key="7">
    <source>
        <dbReference type="ARBA" id="ARBA00022833"/>
    </source>
</evidence>
<evidence type="ECO:0000256" key="1">
    <source>
        <dbReference type="ARBA" id="ARBA00000553"/>
    </source>
</evidence>
<dbReference type="AlphaFoldDB" id="A0A4Q7WP45"/>
<evidence type="ECO:0000256" key="4">
    <source>
        <dbReference type="ARBA" id="ARBA00022679"/>
    </source>
</evidence>
<evidence type="ECO:0000256" key="6">
    <source>
        <dbReference type="ARBA" id="ARBA00022801"/>
    </source>
</evidence>
<dbReference type="GO" id="GO:0017061">
    <property type="term" value="F:S-methyl-5-thioadenosine phosphorylase activity"/>
    <property type="evidence" value="ECO:0007669"/>
    <property type="project" value="UniProtKB-EC"/>
</dbReference>
<comment type="similarity">
    <text evidence="3 12">Belongs to the purine nucleoside phosphorylase YfiH/LACC1 family.</text>
</comment>
<evidence type="ECO:0000256" key="10">
    <source>
        <dbReference type="ARBA" id="ARBA00048968"/>
    </source>
</evidence>
<sequence length="241" mass="25671">MFGYDEVRIPARVVFTDRYGGASKPPYGEFNLGGYGEDAERIAENYRRVAAAFEVEPDAVVRVSQVHGRDVHVVGPDDALPLEQNPKADGLVTTRSDVVLAVRAADCLPVLLVGDGVIGAAHSGRKGMYVGIVPATVDAMRDLGASRITAVLGPYACGKCYEVPEEMRAEVAERVPAAYSETSWGTPALDVAAGVKAQLAELDVEVVDATACTIESENLYSYRREGPTSGRMAGLIKLVAR</sequence>
<dbReference type="RefSeq" id="WP_130446660.1">
    <property type="nucleotide sequence ID" value="NZ_SHKR01000014.1"/>
</dbReference>
<keyword evidence="8" id="KW-0186">Copper</keyword>
<evidence type="ECO:0000256" key="12">
    <source>
        <dbReference type="RuleBase" id="RU361274"/>
    </source>
</evidence>
<keyword evidence="4" id="KW-0808">Transferase</keyword>
<name>A0A4Q7WP45_9ACTN</name>
<dbReference type="GO" id="GO:0005507">
    <property type="term" value="F:copper ion binding"/>
    <property type="evidence" value="ECO:0007669"/>
    <property type="project" value="TreeGrafter"/>
</dbReference>
<evidence type="ECO:0000256" key="5">
    <source>
        <dbReference type="ARBA" id="ARBA00022723"/>
    </source>
</evidence>
<proteinExistence type="inferred from homology"/>
<dbReference type="PANTHER" id="PTHR30616">
    <property type="entry name" value="UNCHARACTERIZED PROTEIN YFIH"/>
    <property type="match status" value="1"/>
</dbReference>
<evidence type="ECO:0000256" key="2">
    <source>
        <dbReference type="ARBA" id="ARBA00003215"/>
    </source>
</evidence>
<dbReference type="PANTHER" id="PTHR30616:SF2">
    <property type="entry name" value="PURINE NUCLEOSIDE PHOSPHORYLASE LACC1"/>
    <property type="match status" value="1"/>
</dbReference>
<dbReference type="OrthoDB" id="4279at2"/>
<dbReference type="Pfam" id="PF02578">
    <property type="entry name" value="Cu-oxidase_4"/>
    <property type="match status" value="1"/>
</dbReference>
<reference evidence="13 14" key="1">
    <citation type="journal article" date="2015" name="Stand. Genomic Sci.">
        <title>Genomic Encyclopedia of Bacterial and Archaeal Type Strains, Phase III: the genomes of soil and plant-associated and newly described type strains.</title>
        <authorList>
            <person name="Whitman W.B."/>
            <person name="Woyke T."/>
            <person name="Klenk H.P."/>
            <person name="Zhou Y."/>
            <person name="Lilburn T.G."/>
            <person name="Beck B.J."/>
            <person name="De Vos P."/>
            <person name="Vandamme P."/>
            <person name="Eisen J.A."/>
            <person name="Garrity G."/>
            <person name="Hugenholtz P."/>
            <person name="Kyrpides N.C."/>
        </authorList>
    </citation>
    <scope>NUCLEOTIDE SEQUENCE [LARGE SCALE GENOMIC DNA]</scope>
    <source>
        <strain evidence="13 14">VKM Ac-2540</strain>
    </source>
</reference>
<dbReference type="Proteomes" id="UP000292027">
    <property type="component" value="Unassembled WGS sequence"/>
</dbReference>
<comment type="function">
    <text evidence="2">Purine nucleoside enzyme that catalyzes the phosphorolysis of adenosine and inosine nucleosides, yielding D-ribose 1-phosphate and the respective free bases, adenine and hypoxanthine. Also catalyzes the phosphorolysis of S-methyl-5'-thioadenosine into adenine and S-methyl-5-thio-alpha-D-ribose 1-phosphate. Also has adenosine deaminase activity.</text>
</comment>